<comment type="caution">
    <text evidence="1">The sequence shown here is derived from an EMBL/GenBank/DDBJ whole genome shotgun (WGS) entry which is preliminary data.</text>
</comment>
<dbReference type="InterPro" id="IPR005615">
    <property type="entry name" value="Glutathione_synthase"/>
</dbReference>
<dbReference type="Pfam" id="PF03917">
    <property type="entry name" value="GSH_synth_ATP"/>
    <property type="match status" value="1"/>
</dbReference>
<dbReference type="PANTHER" id="PTHR11130">
    <property type="entry name" value="GLUTATHIONE SYNTHETASE"/>
    <property type="match status" value="1"/>
</dbReference>
<accession>A0A6V7TR38</accession>
<dbReference type="Gene3D" id="3.30.470.20">
    <property type="entry name" value="ATP-grasp fold, B domain"/>
    <property type="match status" value="1"/>
</dbReference>
<reference evidence="1 2" key="1">
    <citation type="submission" date="2020-08" db="EMBL/GenBank/DDBJ databases">
        <authorList>
            <person name="Koutsovoulos G."/>
            <person name="Danchin GJ E."/>
        </authorList>
    </citation>
    <scope>NUCLEOTIDE SEQUENCE [LARGE SCALE GENOMIC DNA]</scope>
</reference>
<dbReference type="PANTHER" id="PTHR11130:SF0">
    <property type="entry name" value="GLUTATHIONE SYNTHETASE"/>
    <property type="match status" value="1"/>
</dbReference>
<dbReference type="OrthoDB" id="2020073at2759"/>
<dbReference type="GO" id="GO:0005829">
    <property type="term" value="C:cytosol"/>
    <property type="evidence" value="ECO:0007669"/>
    <property type="project" value="TreeGrafter"/>
</dbReference>
<dbReference type="InterPro" id="IPR014049">
    <property type="entry name" value="Glutathione_synthase_N_euk"/>
</dbReference>
<evidence type="ECO:0000313" key="1">
    <source>
        <dbReference type="EMBL" id="CAD2130052.1"/>
    </source>
</evidence>
<name>A0A6V7TR38_MELEN</name>
<dbReference type="EMBL" id="CAJEWN010000009">
    <property type="protein sequence ID" value="CAD2130052.1"/>
    <property type="molecule type" value="Genomic_DNA"/>
</dbReference>
<dbReference type="SUPFAM" id="SSF56059">
    <property type="entry name" value="Glutathione synthetase ATP-binding domain-like"/>
    <property type="match status" value="1"/>
</dbReference>
<dbReference type="Proteomes" id="UP000580250">
    <property type="component" value="Unassembled WGS sequence"/>
</dbReference>
<dbReference type="Gene3D" id="3.30.1490.80">
    <property type="match status" value="1"/>
</dbReference>
<dbReference type="GO" id="GO:0005524">
    <property type="term" value="F:ATP binding"/>
    <property type="evidence" value="ECO:0007669"/>
    <property type="project" value="InterPro"/>
</dbReference>
<evidence type="ECO:0000313" key="2">
    <source>
        <dbReference type="Proteomes" id="UP000580250"/>
    </source>
</evidence>
<dbReference type="AlphaFoldDB" id="A0A6V7TR38"/>
<proteinExistence type="predicted"/>
<protein>
    <submittedName>
        <fullName evidence="1">Uncharacterized protein</fullName>
    </submittedName>
</protein>
<gene>
    <name evidence="1" type="ORF">MENT_LOCUS2814</name>
</gene>
<dbReference type="GO" id="GO:0004363">
    <property type="term" value="F:glutathione synthase activity"/>
    <property type="evidence" value="ECO:0007669"/>
    <property type="project" value="InterPro"/>
</dbReference>
<sequence length="188" mass="22054">MTSLNKQQDIDYISEIFVKNYQQLPSIIEDAMDWAHCNGLIFRTKEHKDRSDICQIAPFSLLPSPFPRRLFDQALSVQKALNLLYFKVSWDYEFLKQAHQQVIKSDEFTRRLMSILDIVYKEGIKQPITLLTQRADYMCHYDGILTENVIDFDKFQLKQIEVNNIAVSMGGLAEKTTKLHRRVFKKMG</sequence>
<organism evidence="1 2">
    <name type="scientific">Meloidogyne enterolobii</name>
    <name type="common">Root-knot nematode worm</name>
    <name type="synonym">Meloidogyne mayaguensis</name>
    <dbReference type="NCBI Taxonomy" id="390850"/>
    <lineage>
        <taxon>Eukaryota</taxon>
        <taxon>Metazoa</taxon>
        <taxon>Ecdysozoa</taxon>
        <taxon>Nematoda</taxon>
        <taxon>Chromadorea</taxon>
        <taxon>Rhabditida</taxon>
        <taxon>Tylenchina</taxon>
        <taxon>Tylenchomorpha</taxon>
        <taxon>Tylenchoidea</taxon>
        <taxon>Meloidogynidae</taxon>
        <taxon>Meloidogyninae</taxon>
        <taxon>Meloidogyne</taxon>
    </lineage>
</organism>
<dbReference type="GO" id="GO:0043295">
    <property type="term" value="F:glutathione binding"/>
    <property type="evidence" value="ECO:0007669"/>
    <property type="project" value="TreeGrafter"/>
</dbReference>